<feature type="domain" description="NACHT" evidence="3">
    <location>
        <begin position="582"/>
        <end position="707"/>
    </location>
</feature>
<dbReference type="GO" id="GO:0005524">
    <property type="term" value="F:ATP binding"/>
    <property type="evidence" value="ECO:0007669"/>
    <property type="project" value="UniProtKB-KW"/>
</dbReference>
<evidence type="ECO:0000256" key="1">
    <source>
        <dbReference type="ARBA" id="ARBA00022741"/>
    </source>
</evidence>
<reference evidence="5" key="1">
    <citation type="submission" date="2025-08" db="UniProtKB">
        <authorList>
            <consortium name="RefSeq"/>
        </authorList>
    </citation>
    <scope>IDENTIFICATION</scope>
    <source>
        <tissue evidence="5">Gonad</tissue>
    </source>
</reference>
<evidence type="ECO:0000313" key="5">
    <source>
        <dbReference type="RefSeq" id="XP_019641086.1"/>
    </source>
</evidence>
<dbReference type="InterPro" id="IPR006553">
    <property type="entry name" value="Leu-rich_rpt_Cys-con_subtyp"/>
</dbReference>
<dbReference type="CDD" id="cd03801">
    <property type="entry name" value="GT4_PimA-like"/>
    <property type="match status" value="1"/>
</dbReference>
<dbReference type="InterPro" id="IPR032675">
    <property type="entry name" value="LRR_dom_sf"/>
</dbReference>
<dbReference type="PANTHER" id="PTHR46312:SF2">
    <property type="entry name" value="NUCLEOTIDE-BINDING OLIGOMERIZATION DOMAIN-CONTAINING PROTEIN 2-LIKE"/>
    <property type="match status" value="1"/>
</dbReference>
<dbReference type="Pfam" id="PF20706">
    <property type="entry name" value="GT4-conflict"/>
    <property type="match status" value="1"/>
</dbReference>
<protein>
    <submittedName>
        <fullName evidence="5">Baculoviral IAP repeat-containing protein 1a-like</fullName>
    </submittedName>
</protein>
<dbReference type="Proteomes" id="UP000515135">
    <property type="component" value="Unplaced"/>
</dbReference>
<dbReference type="SMART" id="SM00368">
    <property type="entry name" value="LRR_RI"/>
    <property type="match status" value="8"/>
</dbReference>
<dbReference type="Gene3D" id="3.40.50.300">
    <property type="entry name" value="P-loop containing nucleotide triphosphate hydrolases"/>
    <property type="match status" value="1"/>
</dbReference>
<dbReference type="SUPFAM" id="SSF53756">
    <property type="entry name" value="UDP-Glycosyltransferase/glycogen phosphorylase"/>
    <property type="match status" value="1"/>
</dbReference>
<organism evidence="4 5">
    <name type="scientific">Branchiostoma belcheri</name>
    <name type="common">Amphioxus</name>
    <dbReference type="NCBI Taxonomy" id="7741"/>
    <lineage>
        <taxon>Eukaryota</taxon>
        <taxon>Metazoa</taxon>
        <taxon>Chordata</taxon>
        <taxon>Cephalochordata</taxon>
        <taxon>Leptocardii</taxon>
        <taxon>Amphioxiformes</taxon>
        <taxon>Branchiostomatidae</taxon>
        <taxon>Branchiostoma</taxon>
    </lineage>
</organism>
<dbReference type="SUPFAM" id="SSF52540">
    <property type="entry name" value="P-loop containing nucleoside triphosphate hydrolases"/>
    <property type="match status" value="1"/>
</dbReference>
<name>A0A6P5AGY5_BRABE</name>
<dbReference type="PANTHER" id="PTHR46312">
    <property type="entry name" value="NACHT DOMAIN-CONTAINING PROTEIN"/>
    <property type="match status" value="1"/>
</dbReference>
<dbReference type="Gene3D" id="3.40.50.2000">
    <property type="entry name" value="Glycogen Phosphorylase B"/>
    <property type="match status" value="1"/>
</dbReference>
<dbReference type="InterPro" id="IPR001611">
    <property type="entry name" value="Leu-rich_rpt"/>
</dbReference>
<dbReference type="SMART" id="SM00367">
    <property type="entry name" value="LRR_CC"/>
    <property type="match status" value="5"/>
</dbReference>
<dbReference type="Pfam" id="PF05729">
    <property type="entry name" value="NACHT"/>
    <property type="match status" value="1"/>
</dbReference>
<keyword evidence="1" id="KW-0547">Nucleotide-binding</keyword>
<dbReference type="RefSeq" id="XP_019641086.1">
    <property type="nucleotide sequence ID" value="XM_019785527.1"/>
</dbReference>
<dbReference type="KEGG" id="bbel:109482708"/>
<evidence type="ECO:0000259" key="3">
    <source>
        <dbReference type="PROSITE" id="PS50837"/>
    </source>
</evidence>
<evidence type="ECO:0000313" key="4">
    <source>
        <dbReference type="Proteomes" id="UP000515135"/>
    </source>
</evidence>
<keyword evidence="4" id="KW-1185">Reference proteome</keyword>
<proteinExistence type="predicted"/>
<dbReference type="InterPro" id="IPR007111">
    <property type="entry name" value="NACHT_NTPase"/>
</dbReference>
<dbReference type="Pfam" id="PF13516">
    <property type="entry name" value="LRR_6"/>
    <property type="match status" value="5"/>
</dbReference>
<evidence type="ECO:0000256" key="2">
    <source>
        <dbReference type="ARBA" id="ARBA00022840"/>
    </source>
</evidence>
<sequence length="1433" mass="159976">MAEGQGAAGCSGETAESSSVLLVSGQYATSEDCSSPISRQVAQTLTGAGWKVYSTVLEDKEEDRKCAEADGVELILPTRSQGDTREPCLDWLTFDHVDRYPNDRLPQDVGWIVGHAGVTSRAAATIKEQRFPQASLSLVTQTIPEDTEKYKEDEKAMGIGEKEDSIRQDAEKADTVFSVGHRTQDHFVNSFCAIPKDKRPAHYLFLPKPSDLFLNTTVEYRATSEKVVLLIGRVTTDQRVKGFDLAAKVLSKVVERSQDRIKLRICGVSKEEYQASMGILQTSINSGKLIPTLLPHGTQEDVCQHMKQAHLVLMPSRAEPFGLVGLEAMAAGMPVLISDQSGLADLVHEVIPEFHHSILRITGDDSVDVGRWADQIADVLRMSEAEFRRAAELKQKLLESRYWEESHQQFLQAFGGADLYEFYHNHDKVGEGTLSHRLSSILIPSNIQDQFEGAQLIVRLQVKYEDYVQVQEKLGEAGAEGTEASSVTGVNQTDLFQKSVKKYYELKLTHFKPLIWNDNFTLSLSDIFTQLELIPSSQKQLKIPRHKVHHWLFSREEEQKKELKSLDDLFKPDVTELTTAPRCILIEGEAGGGKTTFLSKEALDAISQKTELGRRHDIVLLIRLREVREGETIEEMVWDQCVPERKDVNLEFIKTILERNESCVLFLLDGYDELRPEARAAGQAIPKLLSGKMYPNSTIVITSRPSAGVQQYTRPDCHVHIMGFSRRHVEKYMQQYFTVVRKQELTKTLTVHVNSNQLLNTLIQTPMFLMFVCLLWEEDQEMVSTGTMMGLYDNLLTCLVRKCCEREGVDMPTEGLPTEVAESLLQLGKLALEALLRNETLLDLTEVKREKVNWELLLKLGVVSLEVSSSKLHPRKQLNFSHKTMQEFLAGRYVAHAQVKQDIVELLQLTSVRKALELSNLIQFTCGCDSQATQAVMEELSKLSSREFTHLQPEQFEIKSKMQMDPDVQKSCQTYERFVRLCLNILSERQEPEVLQGISQALPIVMLHSSINSREATGLKYYIQNLHSANLPDRLILTIRKGTDSRDTVQYLQQCFTTTLPGLRLDLELSGQFDSPYLTARLVSVLKNVPCLRALDLSDTKLTPSSLQPLVQGFRHMSLLEELDLSWNRALRDTGMEVLQVGLSSVPHLAVLRLREIGMTAVGMSSLAPYMHHLVGLRELDISGNKIGDTGLESLTTILHTFTAMQVLGLSETGISPTGMRTLVPALCKLTRLIKLDVSENAIEDPGLECLAAILHHLTAMKVLVLRDTGISDRGISSLIKALPHLVQLQVLDVEWNDIGDSGIVSLVQTLCQPSSLDMEQNPPSDKSLTTAPHYNTTLQKLDIGGNRGVTGAGLGRVAQLISTLPALTGLNMSGPCGKPAHLSDTAAMDLAEALPRLPALEQLYLYNISMEPAGFQAVVQAAEEHPTLERLW</sequence>
<keyword evidence="2" id="KW-0067">ATP-binding</keyword>
<dbReference type="OrthoDB" id="120976at2759"/>
<dbReference type="SUPFAM" id="SSF52047">
    <property type="entry name" value="RNI-like"/>
    <property type="match status" value="2"/>
</dbReference>
<dbReference type="InterPro" id="IPR027417">
    <property type="entry name" value="P-loop_NTPase"/>
</dbReference>
<dbReference type="Gene3D" id="3.80.10.10">
    <property type="entry name" value="Ribonuclease Inhibitor"/>
    <property type="match status" value="1"/>
</dbReference>
<dbReference type="GeneID" id="109482708"/>
<accession>A0A6P5AGY5</accession>
<gene>
    <name evidence="5" type="primary">LOC109482708</name>
</gene>
<dbReference type="PROSITE" id="PS51450">
    <property type="entry name" value="LRR"/>
    <property type="match status" value="1"/>
</dbReference>
<dbReference type="PROSITE" id="PS50837">
    <property type="entry name" value="NACHT"/>
    <property type="match status" value="1"/>
</dbReference>